<dbReference type="GeneID" id="101858513"/>
<organism evidence="3 4">
    <name type="scientific">Aplysia californica</name>
    <name type="common">California sea hare</name>
    <dbReference type="NCBI Taxonomy" id="6500"/>
    <lineage>
        <taxon>Eukaryota</taxon>
        <taxon>Metazoa</taxon>
        <taxon>Spiralia</taxon>
        <taxon>Lophotrochozoa</taxon>
        <taxon>Mollusca</taxon>
        <taxon>Gastropoda</taxon>
        <taxon>Heterobranchia</taxon>
        <taxon>Euthyneura</taxon>
        <taxon>Tectipleura</taxon>
        <taxon>Aplysiida</taxon>
        <taxon>Aplysioidea</taxon>
        <taxon>Aplysiidae</taxon>
        <taxon>Aplysia</taxon>
    </lineage>
</organism>
<gene>
    <name evidence="4" type="primary">LOC101858513</name>
</gene>
<sequence length="528" mass="59258">MRIEPTVLVLLTLLVSGHVMSFSIGRRTARSTDLAQALSILQRQRRRIVGDDFFSSERLLEDRPPFDLEDISDWLSRARDEDDAEGLDTVWMSDRGNFRDFDQRERLNYDLSPLSSDQDITDQNEDTTPYEVEPSQKELENIFDTDADSNPNPQPPAVTPEKKKKEEMVDVRGDKKIVQKKSISDPVVADTSSQSSDDISLDTLTKEEFRALMKAVEKLQKQAAKLSEETSAESSSTPSKVAVKETIFKEESPDGNTVEEVAELVPAPEDELNSVFADTNAPVVEETKVVELEQQGGPQGTVTETVETDLVPLLTQPETEEEERELEEALVNGLENGIEEDEEEAAAVEAVRRRLQEEEEVEEEEEEEEEEQENAQLGGMERLDPKQLAALENYWLMSSYLDKTGTPIKRTAKRAALISDPFYGNNDIVDDAAEDVVQNDDEDSSSDVLDELRAGSVPSVKAFVVRILELQNELDKLRTVTRLEDLENDELTDALNEATLAQNEGSVSDLEFDALQKAIRIEEALQEM</sequence>
<evidence type="ECO:0000256" key="2">
    <source>
        <dbReference type="SAM" id="SignalP"/>
    </source>
</evidence>
<feature type="compositionally biased region" description="Basic and acidic residues" evidence="1">
    <location>
        <begin position="242"/>
        <end position="252"/>
    </location>
</feature>
<accession>A0ABM1W0P8</accession>
<protein>
    <submittedName>
        <fullName evidence="4">FK506-binding protein 5</fullName>
    </submittedName>
</protein>
<feature type="compositionally biased region" description="Acidic residues" evidence="1">
    <location>
        <begin position="337"/>
        <end position="346"/>
    </location>
</feature>
<feature type="region of interest" description="Disordered" evidence="1">
    <location>
        <begin position="223"/>
        <end position="258"/>
    </location>
</feature>
<dbReference type="Proteomes" id="UP000694888">
    <property type="component" value="Unplaced"/>
</dbReference>
<evidence type="ECO:0000313" key="3">
    <source>
        <dbReference type="Proteomes" id="UP000694888"/>
    </source>
</evidence>
<proteinExistence type="predicted"/>
<feature type="compositionally biased region" description="Basic and acidic residues" evidence="1">
    <location>
        <begin position="160"/>
        <end position="177"/>
    </location>
</feature>
<feature type="chain" id="PRO_5045743199" evidence="2">
    <location>
        <begin position="22"/>
        <end position="528"/>
    </location>
</feature>
<feature type="region of interest" description="Disordered" evidence="1">
    <location>
        <begin position="334"/>
        <end position="379"/>
    </location>
</feature>
<evidence type="ECO:0000313" key="4">
    <source>
        <dbReference type="RefSeq" id="XP_035828241.1"/>
    </source>
</evidence>
<feature type="signal peptide" evidence="2">
    <location>
        <begin position="1"/>
        <end position="21"/>
    </location>
</feature>
<dbReference type="RefSeq" id="XP_035828241.1">
    <property type="nucleotide sequence ID" value="XM_035972348.1"/>
</dbReference>
<evidence type="ECO:0000256" key="1">
    <source>
        <dbReference type="SAM" id="MobiDB-lite"/>
    </source>
</evidence>
<reference evidence="4" key="1">
    <citation type="submission" date="2025-08" db="UniProtKB">
        <authorList>
            <consortium name="RefSeq"/>
        </authorList>
    </citation>
    <scope>IDENTIFICATION</scope>
</reference>
<keyword evidence="3" id="KW-1185">Reference proteome</keyword>
<feature type="region of interest" description="Disordered" evidence="1">
    <location>
        <begin position="109"/>
        <end position="199"/>
    </location>
</feature>
<keyword evidence="2" id="KW-0732">Signal</keyword>
<name>A0ABM1W0P8_APLCA</name>
<feature type="compositionally biased region" description="Acidic residues" evidence="1">
    <location>
        <begin position="357"/>
        <end position="373"/>
    </location>
</feature>